<evidence type="ECO:0000256" key="7">
    <source>
        <dbReference type="SAM" id="Phobius"/>
    </source>
</evidence>
<gene>
    <name evidence="9" type="ORF">QP939_21825</name>
</gene>
<evidence type="ECO:0000256" key="6">
    <source>
        <dbReference type="ARBA" id="ARBA00023136"/>
    </source>
</evidence>
<feature type="domain" description="Major facilitator superfamily (MFS) profile" evidence="8">
    <location>
        <begin position="1"/>
        <end position="384"/>
    </location>
</feature>
<organism evidence="9 10">
    <name type="scientific">Amycolatopsis nalaikhensis</name>
    <dbReference type="NCBI Taxonomy" id="715472"/>
    <lineage>
        <taxon>Bacteria</taxon>
        <taxon>Bacillati</taxon>
        <taxon>Actinomycetota</taxon>
        <taxon>Actinomycetes</taxon>
        <taxon>Pseudonocardiales</taxon>
        <taxon>Pseudonocardiaceae</taxon>
        <taxon>Amycolatopsis</taxon>
    </lineage>
</organism>
<evidence type="ECO:0000313" key="9">
    <source>
        <dbReference type="EMBL" id="WIV61047.1"/>
    </source>
</evidence>
<evidence type="ECO:0000313" key="10">
    <source>
        <dbReference type="Proteomes" id="UP001227101"/>
    </source>
</evidence>
<evidence type="ECO:0000256" key="2">
    <source>
        <dbReference type="ARBA" id="ARBA00022448"/>
    </source>
</evidence>
<dbReference type="Proteomes" id="UP001227101">
    <property type="component" value="Chromosome"/>
</dbReference>
<dbReference type="InterPro" id="IPR011701">
    <property type="entry name" value="MFS"/>
</dbReference>
<dbReference type="PANTHER" id="PTHR23517:SF2">
    <property type="entry name" value="MULTIDRUG RESISTANCE PROTEIN MDTH"/>
    <property type="match status" value="1"/>
</dbReference>
<sequence length="393" mass="40820">MAVLYLGTGISYSLLALYCIRHLGLSPVAYGAGMSVAAVLGIASGPVMGSLADRYDGHRLYALLVWIMCVATAAIIVAPGWLALVLLSVLTVCGRGSAAVIGALIGRTVPKDRRIGYRAVVKSLSNSTMLLGLGLGALVLAQGSREAFRFGFAAEALTFVVAGALVWLAIPRGTAVPGREKRDEPVRRSRFEVLKDGRFAALTVVNGVLTLSESMLTIALPLWVSARMHAPLWLVSVAMVVYTVGIVVLQVPASRGVKDVRTSVRAGRRGGLLFAAAALMFPLAALPSGLPLALGAVVLLALAVVAGEVFYTAGSWGLVYEIAPEESLGQYQGFFNTGFDLSMMLGPALFAGLVADRSMVGWGVLAAVFLVAALAIAPLGTRSREASPAGAPG</sequence>
<dbReference type="InterPro" id="IPR036259">
    <property type="entry name" value="MFS_trans_sf"/>
</dbReference>
<keyword evidence="3" id="KW-1003">Cell membrane</keyword>
<feature type="transmembrane region" description="Helical" evidence="7">
    <location>
        <begin position="292"/>
        <end position="313"/>
    </location>
</feature>
<evidence type="ECO:0000259" key="8">
    <source>
        <dbReference type="PROSITE" id="PS50850"/>
    </source>
</evidence>
<feature type="transmembrane region" description="Helical" evidence="7">
    <location>
        <begin position="28"/>
        <end position="48"/>
    </location>
</feature>
<feature type="transmembrane region" description="Helical" evidence="7">
    <location>
        <begin position="199"/>
        <end position="224"/>
    </location>
</feature>
<keyword evidence="10" id="KW-1185">Reference proteome</keyword>
<evidence type="ECO:0000256" key="3">
    <source>
        <dbReference type="ARBA" id="ARBA00022475"/>
    </source>
</evidence>
<dbReference type="RefSeq" id="WP_285458661.1">
    <property type="nucleotide sequence ID" value="NZ_CP127173.1"/>
</dbReference>
<feature type="transmembrane region" description="Helical" evidence="7">
    <location>
        <begin position="127"/>
        <end position="144"/>
    </location>
</feature>
<dbReference type="PANTHER" id="PTHR23517">
    <property type="entry name" value="RESISTANCE PROTEIN MDTM, PUTATIVE-RELATED-RELATED"/>
    <property type="match status" value="1"/>
</dbReference>
<dbReference type="Pfam" id="PF07690">
    <property type="entry name" value="MFS_1"/>
    <property type="match status" value="1"/>
</dbReference>
<feature type="transmembrane region" description="Helical" evidence="7">
    <location>
        <begin position="270"/>
        <end position="286"/>
    </location>
</feature>
<keyword evidence="6 7" id="KW-0472">Membrane</keyword>
<keyword evidence="2" id="KW-0813">Transport</keyword>
<feature type="transmembrane region" description="Helical" evidence="7">
    <location>
        <begin position="230"/>
        <end position="249"/>
    </location>
</feature>
<dbReference type="PROSITE" id="PS50850">
    <property type="entry name" value="MFS"/>
    <property type="match status" value="1"/>
</dbReference>
<dbReference type="SUPFAM" id="SSF103473">
    <property type="entry name" value="MFS general substrate transporter"/>
    <property type="match status" value="1"/>
</dbReference>
<evidence type="ECO:0000256" key="4">
    <source>
        <dbReference type="ARBA" id="ARBA00022692"/>
    </source>
</evidence>
<feature type="transmembrane region" description="Helical" evidence="7">
    <location>
        <begin position="150"/>
        <end position="170"/>
    </location>
</feature>
<feature type="transmembrane region" description="Helical" evidence="7">
    <location>
        <begin position="360"/>
        <end position="379"/>
    </location>
</feature>
<dbReference type="Gene3D" id="1.20.1250.20">
    <property type="entry name" value="MFS general substrate transporter like domains"/>
    <property type="match status" value="1"/>
</dbReference>
<feature type="transmembrane region" description="Helical" evidence="7">
    <location>
        <begin position="334"/>
        <end position="354"/>
    </location>
</feature>
<reference evidence="9 10" key="1">
    <citation type="submission" date="2023-06" db="EMBL/GenBank/DDBJ databases">
        <authorList>
            <person name="Oyuntsetseg B."/>
            <person name="Kim S.B."/>
        </authorList>
    </citation>
    <scope>NUCLEOTIDE SEQUENCE [LARGE SCALE GENOMIC DNA]</scope>
    <source>
        <strain evidence="9 10">2-2</strain>
    </source>
</reference>
<evidence type="ECO:0000256" key="5">
    <source>
        <dbReference type="ARBA" id="ARBA00022989"/>
    </source>
</evidence>
<protein>
    <submittedName>
        <fullName evidence="9">MFS transporter</fullName>
    </submittedName>
</protein>
<name>A0ABY8Y070_9PSEU</name>
<keyword evidence="4 7" id="KW-0812">Transmembrane</keyword>
<feature type="transmembrane region" description="Helical" evidence="7">
    <location>
        <begin position="84"/>
        <end position="106"/>
    </location>
</feature>
<dbReference type="InterPro" id="IPR020846">
    <property type="entry name" value="MFS_dom"/>
</dbReference>
<accession>A0ABY8Y070</accession>
<evidence type="ECO:0000256" key="1">
    <source>
        <dbReference type="ARBA" id="ARBA00004651"/>
    </source>
</evidence>
<keyword evidence="5 7" id="KW-1133">Transmembrane helix</keyword>
<comment type="subcellular location">
    <subcellularLocation>
        <location evidence="1">Cell membrane</location>
        <topology evidence="1">Multi-pass membrane protein</topology>
    </subcellularLocation>
</comment>
<dbReference type="EMBL" id="CP127173">
    <property type="protein sequence ID" value="WIV61047.1"/>
    <property type="molecule type" value="Genomic_DNA"/>
</dbReference>
<proteinExistence type="predicted"/>
<dbReference type="InterPro" id="IPR050171">
    <property type="entry name" value="MFS_Transporters"/>
</dbReference>
<feature type="transmembrane region" description="Helical" evidence="7">
    <location>
        <begin position="60"/>
        <end position="78"/>
    </location>
</feature>